<dbReference type="CDD" id="cd17039">
    <property type="entry name" value="Ubl_ubiquitin_like"/>
    <property type="match status" value="1"/>
</dbReference>
<dbReference type="Pfam" id="PF13373">
    <property type="entry name" value="Dsc3_C"/>
    <property type="match status" value="1"/>
</dbReference>
<proteinExistence type="predicted"/>
<evidence type="ECO:0000313" key="6">
    <source>
        <dbReference type="Proteomes" id="UP001219933"/>
    </source>
</evidence>
<evidence type="ECO:0000259" key="4">
    <source>
        <dbReference type="PROSITE" id="PS50053"/>
    </source>
</evidence>
<keyword evidence="3" id="KW-1133">Transmembrane helix</keyword>
<dbReference type="AlphaFoldDB" id="A0AAF0JCQ8"/>
<dbReference type="InterPro" id="IPR029071">
    <property type="entry name" value="Ubiquitin-like_domsf"/>
</dbReference>
<dbReference type="EMBL" id="CP119880">
    <property type="protein sequence ID" value="WFD36166.1"/>
    <property type="molecule type" value="Genomic_DNA"/>
</dbReference>
<dbReference type="InterPro" id="IPR025390">
    <property type="entry name" value="Dsc3_C"/>
</dbReference>
<dbReference type="InterPro" id="IPR045226">
    <property type="entry name" value="Dsc3"/>
</dbReference>
<dbReference type="Proteomes" id="UP001219933">
    <property type="component" value="Chromosome 4"/>
</dbReference>
<accession>A0AAF0JCQ8</accession>
<keyword evidence="6" id="KW-1185">Reference proteome</keyword>
<feature type="compositionally biased region" description="Low complexity" evidence="2">
    <location>
        <begin position="301"/>
        <end position="318"/>
    </location>
</feature>
<sequence length="432" mass="48388">MVDAPRVCVRPVIVRFTEPTIDDVHLSLVYERDGSAAYETVRDVKHRIAEEVPSVSHNRLRLIYFGRVLADGVRLGEWLDSLDAKQGTAEDAIYDRILVEPWWISSSDFVLRTVRPAERMSEKQRGKQRQPPGWDGARAVDALRLPAVHIQCSVGPVVDDSAAGADDQPQQPVEPQVRGFDRLQQSAGLNAADVERMRAEFRESMGLFSHSGDVLRAQDEEEHIRALEEQWIENGAEAVRSPEGPRWSIDAAFGLMVGFFFPILPLLFVSDGRAPQRSSRRVQRRQEQQEQPAGQASTQDTPPSQQAAQPPSQQTQPPHIEQWEIELEQTVAQLTQALDERDAARQRGLPNPPENAQQTRQLIDQLTQQLSTRLLENAREAEEADDDEQQATALSARIMRMQGRNVVFSSYAISMISLATLANIVFGVIASL</sequence>
<dbReference type="SUPFAM" id="SSF54236">
    <property type="entry name" value="Ubiquitin-like"/>
    <property type="match status" value="1"/>
</dbReference>
<gene>
    <name evidence="5" type="ORF">MCUN1_003042</name>
</gene>
<dbReference type="Pfam" id="PF10302">
    <property type="entry name" value="Dsc3_N"/>
    <property type="match status" value="1"/>
</dbReference>
<evidence type="ECO:0000256" key="3">
    <source>
        <dbReference type="SAM" id="Phobius"/>
    </source>
</evidence>
<feature type="domain" description="Ubiquitin-like" evidence="4">
    <location>
        <begin position="39"/>
        <end position="77"/>
    </location>
</feature>
<feature type="coiled-coil region" evidence="1">
    <location>
        <begin position="320"/>
        <end position="347"/>
    </location>
</feature>
<dbReference type="Gene3D" id="3.10.20.90">
    <property type="entry name" value="Phosphatidylinositol 3-kinase Catalytic Subunit, Chain A, domain 1"/>
    <property type="match status" value="1"/>
</dbReference>
<evidence type="ECO:0000256" key="1">
    <source>
        <dbReference type="SAM" id="Coils"/>
    </source>
</evidence>
<dbReference type="PANTHER" id="PTHR28049">
    <property type="entry name" value="TRANSMEMBRANE PROTEIN YOR223W"/>
    <property type="match status" value="1"/>
</dbReference>
<dbReference type="InterPro" id="IPR019413">
    <property type="entry name" value="Dsc3_ub-like_dom"/>
</dbReference>
<dbReference type="GO" id="GO:0044695">
    <property type="term" value="C:Dsc E3 ubiquitin ligase complex"/>
    <property type="evidence" value="ECO:0007669"/>
    <property type="project" value="InterPro"/>
</dbReference>
<keyword evidence="3" id="KW-0472">Membrane</keyword>
<reference evidence="5" key="1">
    <citation type="submission" date="2023-03" db="EMBL/GenBank/DDBJ databases">
        <title>Mating type loci evolution in Malassezia.</title>
        <authorList>
            <person name="Coelho M.A."/>
        </authorList>
    </citation>
    <scope>NUCLEOTIDE SEQUENCE</scope>
    <source>
        <strain evidence="5">CBS 11721</strain>
    </source>
</reference>
<dbReference type="PANTHER" id="PTHR28049:SF1">
    <property type="entry name" value="DSC E3 UBIQUITIN LIGASE COMPLEX SUBUNIT 3"/>
    <property type="match status" value="1"/>
</dbReference>
<dbReference type="PROSITE" id="PS50053">
    <property type="entry name" value="UBIQUITIN_2"/>
    <property type="match status" value="1"/>
</dbReference>
<dbReference type="GO" id="GO:0005783">
    <property type="term" value="C:endoplasmic reticulum"/>
    <property type="evidence" value="ECO:0007669"/>
    <property type="project" value="TreeGrafter"/>
</dbReference>
<protein>
    <recommendedName>
        <fullName evidence="4">Ubiquitin-like domain-containing protein</fullName>
    </recommendedName>
</protein>
<evidence type="ECO:0000313" key="5">
    <source>
        <dbReference type="EMBL" id="WFD36166.1"/>
    </source>
</evidence>
<feature type="region of interest" description="Disordered" evidence="2">
    <location>
        <begin position="277"/>
        <end position="318"/>
    </location>
</feature>
<keyword evidence="1" id="KW-0175">Coiled coil</keyword>
<evidence type="ECO:0000256" key="2">
    <source>
        <dbReference type="SAM" id="MobiDB-lite"/>
    </source>
</evidence>
<feature type="transmembrane region" description="Helical" evidence="3">
    <location>
        <begin position="406"/>
        <end position="430"/>
    </location>
</feature>
<name>A0AAF0JCQ8_9BASI</name>
<dbReference type="InterPro" id="IPR000626">
    <property type="entry name" value="Ubiquitin-like_dom"/>
</dbReference>
<feature type="transmembrane region" description="Helical" evidence="3">
    <location>
        <begin position="251"/>
        <end position="270"/>
    </location>
</feature>
<keyword evidence="3" id="KW-0812">Transmembrane</keyword>
<organism evidence="5 6">
    <name type="scientific">Malassezia cuniculi</name>
    <dbReference type="NCBI Taxonomy" id="948313"/>
    <lineage>
        <taxon>Eukaryota</taxon>
        <taxon>Fungi</taxon>
        <taxon>Dikarya</taxon>
        <taxon>Basidiomycota</taxon>
        <taxon>Ustilaginomycotina</taxon>
        <taxon>Malasseziomycetes</taxon>
        <taxon>Malasseziales</taxon>
        <taxon>Malasseziaceae</taxon>
        <taxon>Malassezia</taxon>
    </lineage>
</organism>